<organism evidence="7 8">
    <name type="scientific">Blautia luti</name>
    <dbReference type="NCBI Taxonomy" id="89014"/>
    <lineage>
        <taxon>Bacteria</taxon>
        <taxon>Bacillati</taxon>
        <taxon>Bacillota</taxon>
        <taxon>Clostridia</taxon>
        <taxon>Lachnospirales</taxon>
        <taxon>Lachnospiraceae</taxon>
        <taxon>Blautia</taxon>
    </lineage>
</organism>
<dbReference type="Proteomes" id="UP000408482">
    <property type="component" value="Unassembled WGS sequence"/>
</dbReference>
<dbReference type="EMBL" id="CABHNW010000063">
    <property type="protein sequence ID" value="VUX36501.1"/>
    <property type="molecule type" value="Genomic_DNA"/>
</dbReference>
<comment type="subcellular location">
    <subcellularLocation>
        <location evidence="1">Cell envelope</location>
    </subcellularLocation>
</comment>
<comment type="similarity">
    <text evidence="2">Belongs to the bacterial solute-binding protein 2 family.</text>
</comment>
<dbReference type="Gene3D" id="3.40.50.2300">
    <property type="match status" value="2"/>
</dbReference>
<evidence type="ECO:0000256" key="4">
    <source>
        <dbReference type="SAM" id="MobiDB-lite"/>
    </source>
</evidence>
<evidence type="ECO:0000256" key="2">
    <source>
        <dbReference type="ARBA" id="ARBA00007639"/>
    </source>
</evidence>
<evidence type="ECO:0000256" key="3">
    <source>
        <dbReference type="ARBA" id="ARBA00022729"/>
    </source>
</evidence>
<feature type="region of interest" description="Disordered" evidence="4">
    <location>
        <begin position="28"/>
        <end position="58"/>
    </location>
</feature>
<feature type="chain" id="PRO_5021805254" evidence="5">
    <location>
        <begin position="25"/>
        <end position="418"/>
    </location>
</feature>
<protein>
    <submittedName>
        <fullName evidence="7">ABC transporter periplasmic-binding protein YtfQ</fullName>
    </submittedName>
</protein>
<dbReference type="InterPro" id="IPR028082">
    <property type="entry name" value="Peripla_BP_I"/>
</dbReference>
<dbReference type="CDD" id="cd01536">
    <property type="entry name" value="PBP1_ABC_sugar_binding-like"/>
    <property type="match status" value="1"/>
</dbReference>
<accession>A0A564VV83</accession>
<evidence type="ECO:0000259" key="6">
    <source>
        <dbReference type="Pfam" id="PF13407"/>
    </source>
</evidence>
<dbReference type="PANTHER" id="PTHR46847:SF1">
    <property type="entry name" value="D-ALLOSE-BINDING PERIPLASMIC PROTEIN-RELATED"/>
    <property type="match status" value="1"/>
</dbReference>
<dbReference type="AlphaFoldDB" id="A0A564VV83"/>
<feature type="signal peptide" evidence="5">
    <location>
        <begin position="1"/>
        <end position="24"/>
    </location>
</feature>
<dbReference type="SUPFAM" id="SSF53822">
    <property type="entry name" value="Periplasmic binding protein-like I"/>
    <property type="match status" value="1"/>
</dbReference>
<dbReference type="InterPro" id="IPR025997">
    <property type="entry name" value="SBP_2_dom"/>
</dbReference>
<gene>
    <name evidence="7" type="primary">ytfQ_2</name>
    <name evidence="7" type="ORF">RSSSTS7063_03034</name>
</gene>
<proteinExistence type="inferred from homology"/>
<evidence type="ECO:0000256" key="1">
    <source>
        <dbReference type="ARBA" id="ARBA00004196"/>
    </source>
</evidence>
<name>A0A564VV83_9FIRM</name>
<dbReference type="Pfam" id="PF13407">
    <property type="entry name" value="Peripla_BP_4"/>
    <property type="match status" value="1"/>
</dbReference>
<sequence>MMKKRLAVLLCGAMLLGTGSVAFAEENTDAQATEAEASDESAEEEAVEVPDAAKDSYDKLQEAEKTLKTTDDHLMMEAPLSFDVPEVDGDAAYCEDNYEETDANHWHYKEYLDWDEANDAKFPESPADGQEGKKIILIVHGAHAWTTCYTEAFQKACDAVGMEVTVYDPNWDQGNQDSYIDQAINEHPDAIALIPLSADHATQQFKKITDAGIPAFCVNTTPEAEAMNYIISYTGPNDWYQMRTLADMLGEKMEGKGGVAYITHNVGGSPYYARCYGPMTELAEKYPDIETLDIQSPGFEASKVKQVVSDWITKYGDKLNAIVLADDSDQAIGAAEACEAAGRDDIVIVAAGISKQGLDLVKDGKLYGMSYQTCQGDAGLAVRTISEWFCGIDVNRVNYLRTDVVTSENTADFEPCQW</sequence>
<feature type="domain" description="Periplasmic binding protein" evidence="6">
    <location>
        <begin position="141"/>
        <end position="385"/>
    </location>
</feature>
<dbReference type="PANTHER" id="PTHR46847">
    <property type="entry name" value="D-ALLOSE-BINDING PERIPLASMIC PROTEIN-RELATED"/>
    <property type="match status" value="1"/>
</dbReference>
<keyword evidence="3 5" id="KW-0732">Signal</keyword>
<dbReference type="RefSeq" id="WP_144093603.1">
    <property type="nucleotide sequence ID" value="NZ_CABHMX010000031.1"/>
</dbReference>
<evidence type="ECO:0000313" key="7">
    <source>
        <dbReference type="EMBL" id="VUX36501.1"/>
    </source>
</evidence>
<reference evidence="7 8" key="1">
    <citation type="submission" date="2019-07" db="EMBL/GenBank/DDBJ databases">
        <authorList>
            <person name="Hibberd C M."/>
            <person name="Gehrig L. J."/>
            <person name="Chang H.-W."/>
            <person name="Venkatesh S."/>
        </authorList>
    </citation>
    <scope>NUCLEOTIDE SEQUENCE [LARGE SCALE GENOMIC DNA]</scope>
    <source>
        <strain evidence="7">Blautia_luti_SSTS_Bg7063</strain>
    </source>
</reference>
<dbReference type="GO" id="GO:0030246">
    <property type="term" value="F:carbohydrate binding"/>
    <property type="evidence" value="ECO:0007669"/>
    <property type="project" value="UniProtKB-ARBA"/>
</dbReference>
<feature type="compositionally biased region" description="Acidic residues" evidence="4">
    <location>
        <begin position="36"/>
        <end position="48"/>
    </location>
</feature>
<keyword evidence="8" id="KW-1185">Reference proteome</keyword>
<evidence type="ECO:0000313" key="8">
    <source>
        <dbReference type="Proteomes" id="UP000408482"/>
    </source>
</evidence>
<evidence type="ECO:0000256" key="5">
    <source>
        <dbReference type="SAM" id="SignalP"/>
    </source>
</evidence>
<dbReference type="GO" id="GO:0030313">
    <property type="term" value="C:cell envelope"/>
    <property type="evidence" value="ECO:0007669"/>
    <property type="project" value="UniProtKB-SubCell"/>
</dbReference>